<evidence type="ECO:0000256" key="6">
    <source>
        <dbReference type="ARBA" id="ARBA00022840"/>
    </source>
</evidence>
<dbReference type="FunFam" id="3.40.50.300:FF:001471">
    <property type="entry name" value="P-loop containing nucleoside triphosphate hydrolase protein"/>
    <property type="match status" value="1"/>
</dbReference>
<comment type="caution">
    <text evidence="15">The sequence shown here is derived from an EMBL/GenBank/DDBJ whole genome shotgun (WGS) entry which is preliminary data.</text>
</comment>
<proteinExistence type="predicted"/>
<dbReference type="InterPro" id="IPR036640">
    <property type="entry name" value="ABC1_TM_sf"/>
</dbReference>
<dbReference type="GO" id="GO:0005743">
    <property type="term" value="C:mitochondrial inner membrane"/>
    <property type="evidence" value="ECO:0007669"/>
    <property type="project" value="TreeGrafter"/>
</dbReference>
<dbReference type="PROSITE" id="PS50929">
    <property type="entry name" value="ABC_TM1F"/>
    <property type="match status" value="2"/>
</dbReference>
<keyword evidence="4" id="KW-0677">Repeat</keyword>
<evidence type="ECO:0000256" key="3">
    <source>
        <dbReference type="ARBA" id="ARBA00022692"/>
    </source>
</evidence>
<evidence type="ECO:0000256" key="5">
    <source>
        <dbReference type="ARBA" id="ARBA00022741"/>
    </source>
</evidence>
<dbReference type="CDD" id="cd18578">
    <property type="entry name" value="ABC_6TM_Pgp_ABCB1_D2_like"/>
    <property type="match status" value="1"/>
</dbReference>
<dbReference type="SMART" id="SM00382">
    <property type="entry name" value="AAA"/>
    <property type="match status" value="2"/>
</dbReference>
<evidence type="ECO:0008006" key="17">
    <source>
        <dbReference type="Google" id="ProtNLM"/>
    </source>
</evidence>
<dbReference type="EMBL" id="JAPEVG010000122">
    <property type="protein sequence ID" value="KAJ8482095.1"/>
    <property type="molecule type" value="Genomic_DNA"/>
</dbReference>
<evidence type="ECO:0000313" key="15">
    <source>
        <dbReference type="EMBL" id="KAJ8482095.1"/>
    </source>
</evidence>
<keyword evidence="5" id="KW-0547">Nucleotide-binding</keyword>
<keyword evidence="2" id="KW-0813">Transport</keyword>
<evidence type="ECO:0000256" key="10">
    <source>
        <dbReference type="ARBA" id="ARBA00023180"/>
    </source>
</evidence>
<dbReference type="PANTHER" id="PTHR43394">
    <property type="entry name" value="ATP-DEPENDENT PERMEASE MDL1, MITOCHONDRIAL"/>
    <property type="match status" value="1"/>
</dbReference>
<evidence type="ECO:0000256" key="4">
    <source>
        <dbReference type="ARBA" id="ARBA00022737"/>
    </source>
</evidence>
<gene>
    <name evidence="15" type="ORF">ONZ51_g5582</name>
</gene>
<feature type="domain" description="ABC transmembrane type-1" evidence="14">
    <location>
        <begin position="935"/>
        <end position="1220"/>
    </location>
</feature>
<name>A0AAD7TTS3_9APHY</name>
<feature type="transmembrane region" description="Helical" evidence="12">
    <location>
        <begin position="217"/>
        <end position="240"/>
    </location>
</feature>
<evidence type="ECO:0000256" key="8">
    <source>
        <dbReference type="ARBA" id="ARBA00022989"/>
    </source>
</evidence>
<feature type="domain" description="ABC transporter" evidence="13">
    <location>
        <begin position="1253"/>
        <end position="1489"/>
    </location>
</feature>
<feature type="transmembrane region" description="Helical" evidence="12">
    <location>
        <begin position="932"/>
        <end position="954"/>
    </location>
</feature>
<dbReference type="InterPro" id="IPR027417">
    <property type="entry name" value="P-loop_NTPase"/>
</dbReference>
<dbReference type="PROSITE" id="PS50893">
    <property type="entry name" value="ABC_TRANSPORTER_2"/>
    <property type="match status" value="2"/>
</dbReference>
<feature type="transmembrane region" description="Helical" evidence="12">
    <location>
        <begin position="1048"/>
        <end position="1071"/>
    </location>
</feature>
<accession>A0AAD7TTS3</accession>
<evidence type="ECO:0000259" key="13">
    <source>
        <dbReference type="PROSITE" id="PS50893"/>
    </source>
</evidence>
<evidence type="ECO:0000256" key="11">
    <source>
        <dbReference type="SAM" id="MobiDB-lite"/>
    </source>
</evidence>
<keyword evidence="8 12" id="KW-1133">Transmembrane helix</keyword>
<feature type="transmembrane region" description="Helical" evidence="12">
    <location>
        <begin position="246"/>
        <end position="266"/>
    </location>
</feature>
<feature type="domain" description="ABC transporter" evidence="13">
    <location>
        <begin position="438"/>
        <end position="683"/>
    </location>
</feature>
<dbReference type="PANTHER" id="PTHR43394:SF15">
    <property type="entry name" value="ALPHA-FACTOR-TRANSPORTING ATPASE"/>
    <property type="match status" value="1"/>
</dbReference>
<keyword evidence="7" id="KW-1278">Translocase</keyword>
<keyword evidence="6" id="KW-0067">ATP-binding</keyword>
<reference evidence="15" key="1">
    <citation type="submission" date="2022-11" db="EMBL/GenBank/DDBJ databases">
        <title>Genome Sequence of Cubamyces cubensis.</title>
        <authorList>
            <person name="Buettner E."/>
        </authorList>
    </citation>
    <scope>NUCLEOTIDE SEQUENCE</scope>
    <source>
        <strain evidence="15">MPL-01</strain>
    </source>
</reference>
<dbReference type="Gene3D" id="3.40.50.300">
    <property type="entry name" value="P-loop containing nucleotide triphosphate hydrolases"/>
    <property type="match status" value="2"/>
</dbReference>
<dbReference type="InterPro" id="IPR017871">
    <property type="entry name" value="ABC_transporter-like_CS"/>
</dbReference>
<keyword evidence="16" id="KW-1185">Reference proteome</keyword>
<feature type="transmembrane region" description="Helical" evidence="12">
    <location>
        <begin position="72"/>
        <end position="101"/>
    </location>
</feature>
<dbReference type="SUPFAM" id="SSF90123">
    <property type="entry name" value="ABC transporter transmembrane region"/>
    <property type="match status" value="2"/>
</dbReference>
<organism evidence="15 16">
    <name type="scientific">Trametes cubensis</name>
    <dbReference type="NCBI Taxonomy" id="1111947"/>
    <lineage>
        <taxon>Eukaryota</taxon>
        <taxon>Fungi</taxon>
        <taxon>Dikarya</taxon>
        <taxon>Basidiomycota</taxon>
        <taxon>Agaricomycotina</taxon>
        <taxon>Agaricomycetes</taxon>
        <taxon>Polyporales</taxon>
        <taxon>Polyporaceae</taxon>
        <taxon>Trametes</taxon>
    </lineage>
</organism>
<dbReference type="Proteomes" id="UP001215151">
    <property type="component" value="Unassembled WGS sequence"/>
</dbReference>
<feature type="transmembrane region" description="Helical" evidence="12">
    <location>
        <begin position="364"/>
        <end position="385"/>
    </location>
</feature>
<dbReference type="GO" id="GO:0090374">
    <property type="term" value="P:oligopeptide export from mitochondrion"/>
    <property type="evidence" value="ECO:0007669"/>
    <property type="project" value="TreeGrafter"/>
</dbReference>
<feature type="transmembrane region" description="Helical" evidence="12">
    <location>
        <begin position="323"/>
        <end position="344"/>
    </location>
</feature>
<evidence type="ECO:0000313" key="16">
    <source>
        <dbReference type="Proteomes" id="UP001215151"/>
    </source>
</evidence>
<dbReference type="InterPro" id="IPR039421">
    <property type="entry name" value="Type_1_exporter"/>
</dbReference>
<keyword evidence="3 12" id="KW-0812">Transmembrane</keyword>
<feature type="region of interest" description="Disordered" evidence="11">
    <location>
        <begin position="1"/>
        <end position="52"/>
    </location>
</feature>
<dbReference type="GO" id="GO:0016887">
    <property type="term" value="F:ATP hydrolysis activity"/>
    <property type="evidence" value="ECO:0007669"/>
    <property type="project" value="InterPro"/>
</dbReference>
<keyword evidence="10" id="KW-0325">Glycoprotein</keyword>
<evidence type="ECO:0000256" key="2">
    <source>
        <dbReference type="ARBA" id="ARBA00022448"/>
    </source>
</evidence>
<dbReference type="SUPFAM" id="SSF52540">
    <property type="entry name" value="P-loop containing nucleoside triphosphate hydrolases"/>
    <property type="match status" value="2"/>
</dbReference>
<protein>
    <recommendedName>
        <fullName evidence="17">P-loop containing nucleoside triphosphate hydrolase protein</fullName>
    </recommendedName>
</protein>
<sequence length="1495" mass="163528">MRRPTDLSVHTDMTSETTSTTPDASSLNLPPTPRSATTLHVSPVESTTSIPECPAPQPSLRLLFSLLSRRDFFLLVLPAILTSVFAGGVAPFMTYVIGRSFDAFAAFPSSPNPSDDAKHQLLHGVGLAAIELVGLAVGVLALSSLTSSLWIWTGERNLVAVRKRIYAAVTRKDMVWFDTKMGAEESVQAVEGDGPIGAGGLMANFARETDEVRMASSLAAGMVIQYTTTFITCLILAFIWSWSLTLVILSAVPVLMIIQTLSQGFVGPRLAAERAHSASAATLIDRAVAAIATVKAFNAQIHEQEQLDSMVEKIRQAAVKCHAVWGVSSAASQFVMMAMFVQAFWFGAKLVRDGSISPGTVMSVFWACLIATSNLQMCIPQLIVLTKGKFAMVSLLTLAQSQSREPVPYGANMLSPIAKSRRPSMFRKIRPPHCRGHIELCEVTFAYPSRPTMPVLQDISIFLPPGETSFIVGGSGSGKSTLAQLLLRMYTPRSGSIVLDDQDLSYLDEEFTRAHIAAVSQNCILFDMSVHDNVAMGLAGPGSKRRPEDVTREEVIEVCRAALMHEFVRDLPEGYDTQLGTNGANLSGGQKQRLAIARALLRNPTVLILDEATSALDATSRILVFEAIKRWRRNMTTIVITHDLSQIESEDFVYVLKDGYLVEQGFRHELEAFDSDFRRMARTQSAEGGFKEKELLDETDDYTECIPVEAILEKQDEAKQEALEALELSTRALKHHSLAPSTFRPLTFGHWMLDAIAELTKDEPVTPALAARRQTEHRISRFVPADAFPQAIPEQEKKIRRKTLHIDIPSVAMPPPLATAASNNRLSLQFTPSSPTLCYYPSPKQFTPSMVEDDDDFEAEKAAMQRTATISTQRRTYDSRRPRRGATLSTVIVEKSEIPSSSENGAAPVPQDAEVPFFALVRDIFPTIPNKFFLFFGLAICLASGTMTPLFSYLLSQLFYEVSNGARDVSTINLYGGIVLAIAAADGLLIGLKLLVMENVAIDWVTRLRQTCFGRVLAQDKKWFDKSENSPARLVQVLVKDGDDARTLIASVLCQSLVVAAMLGVGLIWALARGWQLTLVGFAIAPVFAATMALQSKLVSKCETRNKRAREEVAKQYYDAISNVRAIRAMGFEDAFREKFDLAVDSALSTGVQGAFVEGCSYGVASALIYLSEALLFYVGAVLIANGTYSYLQMIQTLQLVVFSVSIGSQLMAFTHRIAKALRATRDFHRLLKLSTLTDESRGVLRPKITGAVSFNNVSFSYPERPDVPVLKDLSVEIAENECVAIVGSSGCGKSTMAALLQRLYEPSTGCVTIGTHALRSTEVHHLRDHVSVVSQQPNLFDASIAENIAYGNKALSMEDIQRAAKAANVHEFIESLPKGYDTLVGENASLISGGQAQRLQIARALARPARILILDECTSALDGANQAAVMETLQQAKAGRTTLVVTHKLQMMRMCDRILVVHDGVVAEQGTYEQLMERRGVFAQLASGGEWMSD</sequence>
<dbReference type="Pfam" id="PF00664">
    <property type="entry name" value="ABC_membrane"/>
    <property type="match status" value="2"/>
</dbReference>
<dbReference type="GO" id="GO:0015421">
    <property type="term" value="F:ABC-type oligopeptide transporter activity"/>
    <property type="evidence" value="ECO:0007669"/>
    <property type="project" value="TreeGrafter"/>
</dbReference>
<feature type="transmembrane region" description="Helical" evidence="12">
    <location>
        <begin position="1077"/>
        <end position="1100"/>
    </location>
</feature>
<feature type="transmembrane region" description="Helical" evidence="12">
    <location>
        <begin position="1198"/>
        <end position="1219"/>
    </location>
</feature>
<comment type="subcellular location">
    <subcellularLocation>
        <location evidence="1">Membrane</location>
        <topology evidence="1">Multi-pass membrane protein</topology>
    </subcellularLocation>
</comment>
<dbReference type="GO" id="GO:0005524">
    <property type="term" value="F:ATP binding"/>
    <property type="evidence" value="ECO:0007669"/>
    <property type="project" value="UniProtKB-KW"/>
</dbReference>
<dbReference type="PROSITE" id="PS00211">
    <property type="entry name" value="ABC_TRANSPORTER_1"/>
    <property type="match status" value="2"/>
</dbReference>
<dbReference type="Gene3D" id="1.20.1560.10">
    <property type="entry name" value="ABC transporter type 1, transmembrane domain"/>
    <property type="match status" value="2"/>
</dbReference>
<evidence type="ECO:0000256" key="1">
    <source>
        <dbReference type="ARBA" id="ARBA00004141"/>
    </source>
</evidence>
<dbReference type="InterPro" id="IPR011527">
    <property type="entry name" value="ABC1_TM_dom"/>
</dbReference>
<evidence type="ECO:0000256" key="12">
    <source>
        <dbReference type="SAM" id="Phobius"/>
    </source>
</evidence>
<feature type="domain" description="ABC transmembrane type-1" evidence="14">
    <location>
        <begin position="79"/>
        <end position="387"/>
    </location>
</feature>
<evidence type="ECO:0000259" key="14">
    <source>
        <dbReference type="PROSITE" id="PS50929"/>
    </source>
</evidence>
<feature type="compositionally biased region" description="Polar residues" evidence="11">
    <location>
        <begin position="34"/>
        <end position="50"/>
    </location>
</feature>
<dbReference type="InterPro" id="IPR003593">
    <property type="entry name" value="AAA+_ATPase"/>
</dbReference>
<evidence type="ECO:0000256" key="7">
    <source>
        <dbReference type="ARBA" id="ARBA00022967"/>
    </source>
</evidence>
<feature type="compositionally biased region" description="Low complexity" evidence="11">
    <location>
        <begin position="11"/>
        <end position="26"/>
    </location>
</feature>
<feature type="transmembrane region" description="Helical" evidence="12">
    <location>
        <begin position="974"/>
        <end position="996"/>
    </location>
</feature>
<dbReference type="CDD" id="cd18577">
    <property type="entry name" value="ABC_6TM_Pgp_ABCB1_D1_like"/>
    <property type="match status" value="1"/>
</dbReference>
<evidence type="ECO:0000256" key="9">
    <source>
        <dbReference type="ARBA" id="ARBA00023136"/>
    </source>
</evidence>
<dbReference type="InterPro" id="IPR003439">
    <property type="entry name" value="ABC_transporter-like_ATP-bd"/>
</dbReference>
<dbReference type="FunFam" id="3.40.50.300:FF:000479">
    <property type="entry name" value="Multidrug resistance protein 1A"/>
    <property type="match status" value="1"/>
</dbReference>
<keyword evidence="9 12" id="KW-0472">Membrane</keyword>
<dbReference type="Pfam" id="PF00005">
    <property type="entry name" value="ABC_tran"/>
    <property type="match status" value="2"/>
</dbReference>